<dbReference type="AlphaFoldDB" id="A0A9P8VYR6"/>
<evidence type="ECO:0000313" key="6">
    <source>
        <dbReference type="Proteomes" id="UP000777438"/>
    </source>
</evidence>
<feature type="domain" description="NmrA-like" evidence="4">
    <location>
        <begin position="3"/>
        <end position="238"/>
    </location>
</feature>
<dbReference type="EMBL" id="JAGPYM010000018">
    <property type="protein sequence ID" value="KAH6885358.1"/>
    <property type="molecule type" value="Genomic_DNA"/>
</dbReference>
<evidence type="ECO:0000259" key="4">
    <source>
        <dbReference type="Pfam" id="PF05368"/>
    </source>
</evidence>
<reference evidence="5 6" key="1">
    <citation type="journal article" date="2021" name="Nat. Commun.">
        <title>Genetic determinants of endophytism in the Arabidopsis root mycobiome.</title>
        <authorList>
            <person name="Mesny F."/>
            <person name="Miyauchi S."/>
            <person name="Thiergart T."/>
            <person name="Pickel B."/>
            <person name="Atanasova L."/>
            <person name="Karlsson M."/>
            <person name="Huettel B."/>
            <person name="Barry K.W."/>
            <person name="Haridas S."/>
            <person name="Chen C."/>
            <person name="Bauer D."/>
            <person name="Andreopoulos W."/>
            <person name="Pangilinan J."/>
            <person name="LaButti K."/>
            <person name="Riley R."/>
            <person name="Lipzen A."/>
            <person name="Clum A."/>
            <person name="Drula E."/>
            <person name="Henrissat B."/>
            <person name="Kohler A."/>
            <person name="Grigoriev I.V."/>
            <person name="Martin F.M."/>
            <person name="Hacquard S."/>
        </authorList>
    </citation>
    <scope>NUCLEOTIDE SEQUENCE [LARGE SCALE GENOMIC DNA]</scope>
    <source>
        <strain evidence="5 6">MPI-CAGE-CH-0241</strain>
    </source>
</reference>
<evidence type="ECO:0000256" key="3">
    <source>
        <dbReference type="ARBA" id="ARBA00023002"/>
    </source>
</evidence>
<dbReference type="Gene3D" id="3.90.25.10">
    <property type="entry name" value="UDP-galactose 4-epimerase, domain 1"/>
    <property type="match status" value="1"/>
</dbReference>
<comment type="similarity">
    <text evidence="1">Belongs to the NmrA-type oxidoreductase family. Isoflavone reductase subfamily.</text>
</comment>
<dbReference type="OrthoDB" id="419598at2759"/>
<dbReference type="PANTHER" id="PTHR47706">
    <property type="entry name" value="NMRA-LIKE FAMILY PROTEIN"/>
    <property type="match status" value="1"/>
</dbReference>
<evidence type="ECO:0000313" key="5">
    <source>
        <dbReference type="EMBL" id="KAH6885358.1"/>
    </source>
</evidence>
<dbReference type="InterPro" id="IPR008030">
    <property type="entry name" value="NmrA-like"/>
</dbReference>
<dbReference type="GO" id="GO:0016491">
    <property type="term" value="F:oxidoreductase activity"/>
    <property type="evidence" value="ECO:0007669"/>
    <property type="project" value="UniProtKB-KW"/>
</dbReference>
<dbReference type="PANTHER" id="PTHR47706:SF4">
    <property type="entry name" value="NMRA-LIKE DOMAIN-CONTAINING PROTEIN"/>
    <property type="match status" value="1"/>
</dbReference>
<dbReference type="InterPro" id="IPR051609">
    <property type="entry name" value="NmrA/Isoflavone_reductase-like"/>
</dbReference>
<sequence>MRVIAVAGGTGPVGKTIVDGLIAHGTYKVYVMSRSAKPFQGPGDLLQVDYTNADETRAAFEKANVDTVICAIGVATQGTNEAQKKLIRAAHAASSVKRFVISSFDMLHRKEDIELNPLTKYTFEAIDELEKTDLEYTRIANGWFLDYYGMPYWKTYLHPWINILSMKEKWAVIPGDGSAKANFITTQDMATFVAHLMDIDQWPRISSIFAQTLSFKELLQQAEKARGSKFEVAYDSLEKLKSGKISFSSKFPAIDFPGGDEAFFATLHYQAGLGRFLVPTDDVLDSRFPHIKPTTVAEVMEKSWANRETDEVERV</sequence>
<protein>
    <recommendedName>
        <fullName evidence="4">NmrA-like domain-containing protein</fullName>
    </recommendedName>
</protein>
<dbReference type="Proteomes" id="UP000777438">
    <property type="component" value="Unassembled WGS sequence"/>
</dbReference>
<accession>A0A9P8VYR6</accession>
<comment type="caution">
    <text evidence="5">The sequence shown here is derived from an EMBL/GenBank/DDBJ whole genome shotgun (WGS) entry which is preliminary data.</text>
</comment>
<evidence type="ECO:0000256" key="1">
    <source>
        <dbReference type="ARBA" id="ARBA00005725"/>
    </source>
</evidence>
<keyword evidence="3" id="KW-0560">Oxidoreductase</keyword>
<name>A0A9P8VYR6_9HYPO</name>
<gene>
    <name evidence="5" type="ORF">B0T10DRAFT_492505</name>
</gene>
<proteinExistence type="inferred from homology"/>
<dbReference type="SUPFAM" id="SSF51735">
    <property type="entry name" value="NAD(P)-binding Rossmann-fold domains"/>
    <property type="match status" value="1"/>
</dbReference>
<keyword evidence="2" id="KW-0521">NADP</keyword>
<dbReference type="InterPro" id="IPR036291">
    <property type="entry name" value="NAD(P)-bd_dom_sf"/>
</dbReference>
<dbReference type="Gene3D" id="3.40.50.720">
    <property type="entry name" value="NAD(P)-binding Rossmann-like Domain"/>
    <property type="match status" value="1"/>
</dbReference>
<dbReference type="Pfam" id="PF05368">
    <property type="entry name" value="NmrA"/>
    <property type="match status" value="1"/>
</dbReference>
<evidence type="ECO:0000256" key="2">
    <source>
        <dbReference type="ARBA" id="ARBA00022857"/>
    </source>
</evidence>
<keyword evidence="6" id="KW-1185">Reference proteome</keyword>
<organism evidence="5 6">
    <name type="scientific">Thelonectria olida</name>
    <dbReference type="NCBI Taxonomy" id="1576542"/>
    <lineage>
        <taxon>Eukaryota</taxon>
        <taxon>Fungi</taxon>
        <taxon>Dikarya</taxon>
        <taxon>Ascomycota</taxon>
        <taxon>Pezizomycotina</taxon>
        <taxon>Sordariomycetes</taxon>
        <taxon>Hypocreomycetidae</taxon>
        <taxon>Hypocreales</taxon>
        <taxon>Nectriaceae</taxon>
        <taxon>Thelonectria</taxon>
    </lineage>
</organism>